<sequence length="369" mass="41600">MESFEGLIDYSSLVPLTAGERSRAQEALNEIIDHVASYGGIKCGYSHHLLVLHSYNNSQSEPSKDTFLRTFFNIMGRDISSNEDINVDDDQILSKFIHFADMLLEQFFVPSMSCTTLRASNPHHFQLTQFFTVKASGRILTPQPSPAQLSAIQSIQSPHEIMDTSERISHLRALCLVRDQHRCVISRAFDSQEALTRMKHHGLDAQDDEGRKFDNSVRFSFLEVAHITNSPFSAAGKRKVRAAHGMQSAWPTIFHKHFGDFEIYFEPIDGQEHTYHIKGFLPPIVRASLGLPVTRKLLFSEGRAVHAPLPKLLALHRAIAHIFHLSGAGEYIDKILGEFEERGVQEDGSTDLGRIVNLRLGGWFDDEVH</sequence>
<dbReference type="InParanoid" id="C4JQD9"/>
<gene>
    <name evidence="1" type="ORF">UREG_04693</name>
</gene>
<dbReference type="OrthoDB" id="2104739at2759"/>
<dbReference type="KEGG" id="ure:UREG_04693"/>
<dbReference type="GeneID" id="8440079"/>
<keyword evidence="2" id="KW-1185">Reference proteome</keyword>
<name>C4JQD9_UNCRE</name>
<evidence type="ECO:0008006" key="3">
    <source>
        <dbReference type="Google" id="ProtNLM"/>
    </source>
</evidence>
<dbReference type="Proteomes" id="UP000002058">
    <property type="component" value="Unassembled WGS sequence"/>
</dbReference>
<dbReference type="HOGENOM" id="CLU_043858_1_1_1"/>
<accession>C4JQD9</accession>
<proteinExistence type="predicted"/>
<organism evidence="1 2">
    <name type="scientific">Uncinocarpus reesii (strain UAMH 1704)</name>
    <dbReference type="NCBI Taxonomy" id="336963"/>
    <lineage>
        <taxon>Eukaryota</taxon>
        <taxon>Fungi</taxon>
        <taxon>Dikarya</taxon>
        <taxon>Ascomycota</taxon>
        <taxon>Pezizomycotina</taxon>
        <taxon>Eurotiomycetes</taxon>
        <taxon>Eurotiomycetidae</taxon>
        <taxon>Onygenales</taxon>
        <taxon>Onygenaceae</taxon>
        <taxon>Uncinocarpus</taxon>
    </lineage>
</organism>
<reference evidence="2" key="1">
    <citation type="journal article" date="2009" name="Genome Res.">
        <title>Comparative genomic analyses of the human fungal pathogens Coccidioides and their relatives.</title>
        <authorList>
            <person name="Sharpton T.J."/>
            <person name="Stajich J.E."/>
            <person name="Rounsley S.D."/>
            <person name="Gardner M.J."/>
            <person name="Wortman J.R."/>
            <person name="Jordar V.S."/>
            <person name="Maiti R."/>
            <person name="Kodira C.D."/>
            <person name="Neafsey D.E."/>
            <person name="Zeng Q."/>
            <person name="Hung C.-Y."/>
            <person name="McMahan C."/>
            <person name="Muszewska A."/>
            <person name="Grynberg M."/>
            <person name="Mandel M.A."/>
            <person name="Kellner E.M."/>
            <person name="Barker B.M."/>
            <person name="Galgiani J.N."/>
            <person name="Orbach M.J."/>
            <person name="Kirkland T.N."/>
            <person name="Cole G.T."/>
            <person name="Henn M.R."/>
            <person name="Birren B.W."/>
            <person name="Taylor J.W."/>
        </authorList>
    </citation>
    <scope>NUCLEOTIDE SEQUENCE [LARGE SCALE GENOMIC DNA]</scope>
    <source>
        <strain evidence="2">UAMH 1704</strain>
    </source>
</reference>
<dbReference type="RefSeq" id="XP_002545176.1">
    <property type="nucleotide sequence ID" value="XM_002545130.1"/>
</dbReference>
<evidence type="ECO:0000313" key="2">
    <source>
        <dbReference type="Proteomes" id="UP000002058"/>
    </source>
</evidence>
<protein>
    <recommendedName>
        <fullName evidence="3">HNH nuclease domain-containing protein</fullName>
    </recommendedName>
</protein>
<dbReference type="AlphaFoldDB" id="C4JQD9"/>
<dbReference type="VEuPathDB" id="FungiDB:UREG_04693"/>
<evidence type="ECO:0000313" key="1">
    <source>
        <dbReference type="EMBL" id="EEP79847.1"/>
    </source>
</evidence>
<dbReference type="eggNOG" id="ENOG502SCMH">
    <property type="taxonomic scope" value="Eukaryota"/>
</dbReference>
<dbReference type="EMBL" id="CH476616">
    <property type="protein sequence ID" value="EEP79847.1"/>
    <property type="molecule type" value="Genomic_DNA"/>
</dbReference>